<evidence type="ECO:0000256" key="6">
    <source>
        <dbReference type="RuleBase" id="RU361187"/>
    </source>
</evidence>
<evidence type="ECO:0000256" key="5">
    <source>
        <dbReference type="PIRSR" id="PIRSR606710-2"/>
    </source>
</evidence>
<keyword evidence="10" id="KW-1185">Reference proteome</keyword>
<dbReference type="CDD" id="cd08986">
    <property type="entry name" value="GH43-like"/>
    <property type="match status" value="1"/>
</dbReference>
<keyword evidence="3 6" id="KW-0326">Glycosidase</keyword>
<feature type="compositionally biased region" description="Basic and acidic residues" evidence="7">
    <location>
        <begin position="330"/>
        <end position="339"/>
    </location>
</feature>
<dbReference type="GO" id="GO:0004553">
    <property type="term" value="F:hydrolase activity, hydrolyzing O-glycosyl compounds"/>
    <property type="evidence" value="ECO:0007669"/>
    <property type="project" value="InterPro"/>
</dbReference>
<dbReference type="SUPFAM" id="SSF75005">
    <property type="entry name" value="Arabinanase/levansucrase/invertase"/>
    <property type="match status" value="1"/>
</dbReference>
<gene>
    <name evidence="9" type="ORF">PDESU_01892</name>
</gene>
<feature type="region of interest" description="Disordered" evidence="7">
    <location>
        <begin position="320"/>
        <end position="359"/>
    </location>
</feature>
<feature type="active site" description="Proton donor" evidence="4">
    <location>
        <position position="219"/>
    </location>
</feature>
<sequence>MNRISIFAVCALFCGFHMADAGVLTSEQKLEKVKAHNEAFQALNEKVRDPFVLKGPDGFFYMTGTTAGTSWGETAGIKIWKSRDLAEWKDLGFVWELERDGKDDWFFDVPLKRTGPMRERTIWAPEIHCMNGTWWVPLSANTGGHSLLKSTTGRIEGPYDALPLMDGPHNIDSHLYEENGEVYYCYQADFIAKMKPDMSGLAEEKTKLKHKGNHPLGYEGILMLKIGDKYLHIASGRYGYEPTDTYDLYYTVSKNLYGPYGKRRMALKNAGHGNLFQDHEGRWWSTAFDHEFFTEGMQNWSLWLVPVEIEETEDDLIIRSKDPRFQPSEDDQRVVEELSKTGPPAAWKGKARWWRPEGK</sequence>
<dbReference type="GO" id="GO:0005975">
    <property type="term" value="P:carbohydrate metabolic process"/>
    <property type="evidence" value="ECO:0007669"/>
    <property type="project" value="InterPro"/>
</dbReference>
<dbReference type="Pfam" id="PF04616">
    <property type="entry name" value="Glyco_hydro_43"/>
    <property type="match status" value="1"/>
</dbReference>
<accession>A0A6C2U1S4</accession>
<evidence type="ECO:0000313" key="10">
    <source>
        <dbReference type="Proteomes" id="UP000366872"/>
    </source>
</evidence>
<evidence type="ECO:0000256" key="3">
    <source>
        <dbReference type="ARBA" id="ARBA00023295"/>
    </source>
</evidence>
<evidence type="ECO:0000313" key="9">
    <source>
        <dbReference type="EMBL" id="VGO13336.1"/>
    </source>
</evidence>
<evidence type="ECO:0000256" key="8">
    <source>
        <dbReference type="SAM" id="SignalP"/>
    </source>
</evidence>
<feature type="chain" id="PRO_5025624325" evidence="8">
    <location>
        <begin position="22"/>
        <end position="359"/>
    </location>
</feature>
<dbReference type="InterPro" id="IPR006710">
    <property type="entry name" value="Glyco_hydro_43"/>
</dbReference>
<evidence type="ECO:0000256" key="2">
    <source>
        <dbReference type="ARBA" id="ARBA00022801"/>
    </source>
</evidence>
<reference evidence="9 10" key="1">
    <citation type="submission" date="2019-04" db="EMBL/GenBank/DDBJ databases">
        <authorList>
            <person name="Van Vliet M D."/>
        </authorList>
    </citation>
    <scope>NUCLEOTIDE SEQUENCE [LARGE SCALE GENOMIC DNA]</scope>
    <source>
        <strain evidence="9 10">F1</strain>
    </source>
</reference>
<dbReference type="Gene3D" id="2.115.10.20">
    <property type="entry name" value="Glycosyl hydrolase domain, family 43"/>
    <property type="match status" value="1"/>
</dbReference>
<dbReference type="InterPro" id="IPR023296">
    <property type="entry name" value="Glyco_hydro_beta-prop_sf"/>
</dbReference>
<evidence type="ECO:0000256" key="4">
    <source>
        <dbReference type="PIRSR" id="PIRSR606710-1"/>
    </source>
</evidence>
<feature type="active site" description="Proton acceptor" evidence="4">
    <location>
        <position position="49"/>
    </location>
</feature>
<dbReference type="PANTHER" id="PTHR42812">
    <property type="entry name" value="BETA-XYLOSIDASE"/>
    <property type="match status" value="1"/>
</dbReference>
<comment type="similarity">
    <text evidence="1 6">Belongs to the glycosyl hydrolase 43 family.</text>
</comment>
<dbReference type="RefSeq" id="WP_168442117.1">
    <property type="nucleotide sequence ID" value="NZ_CAAHFG010000001.1"/>
</dbReference>
<evidence type="ECO:0000256" key="7">
    <source>
        <dbReference type="SAM" id="MobiDB-lite"/>
    </source>
</evidence>
<evidence type="ECO:0000256" key="1">
    <source>
        <dbReference type="ARBA" id="ARBA00009865"/>
    </source>
</evidence>
<keyword evidence="2 6" id="KW-0378">Hydrolase</keyword>
<dbReference type="EMBL" id="CAAHFG010000001">
    <property type="protein sequence ID" value="VGO13336.1"/>
    <property type="molecule type" value="Genomic_DNA"/>
</dbReference>
<proteinExistence type="inferred from homology"/>
<feature type="signal peptide" evidence="8">
    <location>
        <begin position="1"/>
        <end position="21"/>
    </location>
</feature>
<dbReference type="PANTHER" id="PTHR42812:SF14">
    <property type="entry name" value="SECRETED PROTEIN"/>
    <property type="match status" value="1"/>
</dbReference>
<name>A0A6C2U1S4_PONDE</name>
<organism evidence="9 10">
    <name type="scientific">Pontiella desulfatans</name>
    <dbReference type="NCBI Taxonomy" id="2750659"/>
    <lineage>
        <taxon>Bacteria</taxon>
        <taxon>Pseudomonadati</taxon>
        <taxon>Kiritimatiellota</taxon>
        <taxon>Kiritimatiellia</taxon>
        <taxon>Kiritimatiellales</taxon>
        <taxon>Pontiellaceae</taxon>
        <taxon>Pontiella</taxon>
    </lineage>
</organism>
<protein>
    <submittedName>
        <fullName evidence="9">Uncharacterized protein</fullName>
    </submittedName>
</protein>
<dbReference type="InterPro" id="IPR051795">
    <property type="entry name" value="Glycosyl_Hydrlase_43"/>
</dbReference>
<dbReference type="AlphaFoldDB" id="A0A6C2U1S4"/>
<dbReference type="Proteomes" id="UP000366872">
    <property type="component" value="Unassembled WGS sequence"/>
</dbReference>
<feature type="site" description="Important for catalytic activity, responsible for pKa modulation of the active site Glu and correct orientation of both the proton donor and substrate" evidence="5">
    <location>
        <position position="172"/>
    </location>
</feature>
<keyword evidence="8" id="KW-0732">Signal</keyword>